<dbReference type="GO" id="GO:0051082">
    <property type="term" value="F:unfolded protein binding"/>
    <property type="evidence" value="ECO:0007669"/>
    <property type="project" value="TreeGrafter"/>
</dbReference>
<evidence type="ECO:0000256" key="1">
    <source>
        <dbReference type="SAM" id="MobiDB-lite"/>
    </source>
</evidence>
<dbReference type="OrthoDB" id="10250354at2759"/>
<dbReference type="SUPFAM" id="SSF46565">
    <property type="entry name" value="Chaperone J-domain"/>
    <property type="match status" value="1"/>
</dbReference>
<sequence length="628" mass="70366">MPFAAFIAPAPLTSQFTPAFPPHHARTASCLPCPRMRLSGPSHSMAHFWNLFMTQMNFETPSAPSHTTHSIPSPPFPVSTARILQTNPISASAHLVQLAVDVSESHLNKMYTTPGQLVHLLFPGCDEPVLAVIASPPDIFSTTFHFILSAKHHRKHLKQAERHQTVAISNVMGKGISINLQRGSNLHVFVDSLHGFAALNALLESASFRASTGEGCNRTSFIKVYAAVPTATSIPYIHKFSRWMAYGVTVIPIVAKSLGECVSAMSLGTHAELSKDHALSCVAQDDTMNALSKIFMLCGFRNSSIHRFTLRDVAQSASQRVSMNRYDTLSSTMPESTYNDFMRAKFEQSVWDSWVGVREEMRQEFEKKWATQSRVDRHEQASQRDKANAWASWAAKNGEQWKKVEWDGFSWGQYWKSWDDKRSKWQGENMWNNTSQKAWSQTGAQEYWDWVKTGFGKSANKDASSDWSSSSYQQYGNSTWNSSTGWSGGGWSGYQKGGYRYEYEHTAKDRQQPSSSGYQRYGSGGSGQGSSSGKSWNGWNQNSSRRRSASPRGGVGMDLYGLLGIERGASRAEIKQAYRKMAMEHHPDRNPDNVDEAHTKMKQIVVAWTVLKDEEKRRRYDSYGVAGL</sequence>
<dbReference type="Proteomes" id="UP000247409">
    <property type="component" value="Unassembled WGS sequence"/>
</dbReference>
<feature type="compositionally biased region" description="Low complexity" evidence="1">
    <location>
        <begin position="531"/>
        <end position="543"/>
    </location>
</feature>
<comment type="caution">
    <text evidence="3">The sequence shown here is derived from an EMBL/GenBank/DDBJ whole genome shotgun (WGS) entry which is preliminary data.</text>
</comment>
<dbReference type="PROSITE" id="PS50076">
    <property type="entry name" value="DNAJ_2"/>
    <property type="match status" value="1"/>
</dbReference>
<feature type="domain" description="J" evidence="2">
    <location>
        <begin position="558"/>
        <end position="624"/>
    </location>
</feature>
<feature type="region of interest" description="Disordered" evidence="1">
    <location>
        <begin position="507"/>
        <end position="553"/>
    </location>
</feature>
<proteinExistence type="predicted"/>
<protein>
    <submittedName>
        <fullName evidence="3">Chaperone protein DnaJ</fullName>
    </submittedName>
</protein>
<dbReference type="Pfam" id="PF00226">
    <property type="entry name" value="DnaJ"/>
    <property type="match status" value="1"/>
</dbReference>
<accession>A0A2V3J6M7</accession>
<dbReference type="Gene3D" id="1.10.287.110">
    <property type="entry name" value="DnaJ domain"/>
    <property type="match status" value="1"/>
</dbReference>
<dbReference type="STRING" id="448386.A0A2V3J6M7"/>
<dbReference type="PANTHER" id="PTHR43948:SF10">
    <property type="entry name" value="MRJ, ISOFORM E"/>
    <property type="match status" value="1"/>
</dbReference>
<dbReference type="GO" id="GO:0044183">
    <property type="term" value="F:protein folding chaperone"/>
    <property type="evidence" value="ECO:0007669"/>
    <property type="project" value="TreeGrafter"/>
</dbReference>
<dbReference type="GO" id="GO:0005737">
    <property type="term" value="C:cytoplasm"/>
    <property type="evidence" value="ECO:0007669"/>
    <property type="project" value="TreeGrafter"/>
</dbReference>
<dbReference type="GO" id="GO:0051087">
    <property type="term" value="F:protein-folding chaperone binding"/>
    <property type="evidence" value="ECO:0007669"/>
    <property type="project" value="TreeGrafter"/>
</dbReference>
<dbReference type="GO" id="GO:0005634">
    <property type="term" value="C:nucleus"/>
    <property type="evidence" value="ECO:0007669"/>
    <property type="project" value="TreeGrafter"/>
</dbReference>
<dbReference type="EMBL" id="NBIV01000001">
    <property type="protein sequence ID" value="PXF50024.1"/>
    <property type="molecule type" value="Genomic_DNA"/>
</dbReference>
<evidence type="ECO:0000313" key="3">
    <source>
        <dbReference type="EMBL" id="PXF50024.1"/>
    </source>
</evidence>
<dbReference type="SMART" id="SM00271">
    <property type="entry name" value="DnaJ"/>
    <property type="match status" value="1"/>
</dbReference>
<dbReference type="CDD" id="cd06257">
    <property type="entry name" value="DnaJ"/>
    <property type="match status" value="1"/>
</dbReference>
<dbReference type="PANTHER" id="PTHR43948">
    <property type="entry name" value="DNAJ HOMOLOG SUBFAMILY B"/>
    <property type="match status" value="1"/>
</dbReference>
<organism evidence="3 4">
    <name type="scientific">Gracilariopsis chorda</name>
    <dbReference type="NCBI Taxonomy" id="448386"/>
    <lineage>
        <taxon>Eukaryota</taxon>
        <taxon>Rhodophyta</taxon>
        <taxon>Florideophyceae</taxon>
        <taxon>Rhodymeniophycidae</taxon>
        <taxon>Gracilariales</taxon>
        <taxon>Gracilariaceae</taxon>
        <taxon>Gracilariopsis</taxon>
    </lineage>
</organism>
<dbReference type="PRINTS" id="PR00625">
    <property type="entry name" value="JDOMAIN"/>
</dbReference>
<dbReference type="AlphaFoldDB" id="A0A2V3J6M7"/>
<keyword evidence="4" id="KW-1185">Reference proteome</keyword>
<evidence type="ECO:0000313" key="4">
    <source>
        <dbReference type="Proteomes" id="UP000247409"/>
    </source>
</evidence>
<name>A0A2V3J6M7_9FLOR</name>
<dbReference type="InterPro" id="IPR001623">
    <property type="entry name" value="DnaJ_domain"/>
</dbReference>
<reference evidence="3 4" key="1">
    <citation type="journal article" date="2018" name="Mol. Biol. Evol.">
        <title>Analysis of the draft genome of the red seaweed Gracilariopsis chorda provides insights into genome size evolution in Rhodophyta.</title>
        <authorList>
            <person name="Lee J."/>
            <person name="Yang E.C."/>
            <person name="Graf L."/>
            <person name="Yang J.H."/>
            <person name="Qiu H."/>
            <person name="Zel Zion U."/>
            <person name="Chan C.X."/>
            <person name="Stephens T.G."/>
            <person name="Weber A.P.M."/>
            <person name="Boo G.H."/>
            <person name="Boo S.M."/>
            <person name="Kim K.M."/>
            <person name="Shin Y."/>
            <person name="Jung M."/>
            <person name="Lee S.J."/>
            <person name="Yim H.S."/>
            <person name="Lee J.H."/>
            <person name="Bhattacharya D."/>
            <person name="Yoon H.S."/>
        </authorList>
    </citation>
    <scope>NUCLEOTIDE SEQUENCE [LARGE SCALE GENOMIC DNA]</scope>
    <source>
        <strain evidence="3 4">SKKU-2015</strain>
        <tissue evidence="3">Whole body</tissue>
    </source>
</reference>
<dbReference type="InterPro" id="IPR036869">
    <property type="entry name" value="J_dom_sf"/>
</dbReference>
<gene>
    <name evidence="3" type="ORF">BWQ96_00184</name>
</gene>
<evidence type="ECO:0000259" key="2">
    <source>
        <dbReference type="PROSITE" id="PS50076"/>
    </source>
</evidence>